<organism evidence="3 4">
    <name type="scientific">Halomonas dongshanensis</name>
    <dbReference type="NCBI Taxonomy" id="2890835"/>
    <lineage>
        <taxon>Bacteria</taxon>
        <taxon>Pseudomonadati</taxon>
        <taxon>Pseudomonadota</taxon>
        <taxon>Gammaproteobacteria</taxon>
        <taxon>Oceanospirillales</taxon>
        <taxon>Halomonadaceae</taxon>
        <taxon>Halomonas</taxon>
    </lineage>
</organism>
<name>A0ABT2EI09_9GAMM</name>
<proteinExistence type="predicted"/>
<dbReference type="Pfam" id="PF03479">
    <property type="entry name" value="PCC"/>
    <property type="match status" value="1"/>
</dbReference>
<dbReference type="SUPFAM" id="SSF117856">
    <property type="entry name" value="AF0104/ALDC/Ptd012-like"/>
    <property type="match status" value="2"/>
</dbReference>
<evidence type="ECO:0000313" key="4">
    <source>
        <dbReference type="Proteomes" id="UP001165542"/>
    </source>
</evidence>
<dbReference type="RefSeq" id="WP_259037673.1">
    <property type="nucleotide sequence ID" value="NZ_JAJISC010000010.1"/>
</dbReference>
<accession>A0ABT2EI09</accession>
<dbReference type="Proteomes" id="UP001165542">
    <property type="component" value="Unassembled WGS sequence"/>
</dbReference>
<feature type="region of interest" description="Disordered" evidence="1">
    <location>
        <begin position="1"/>
        <end position="22"/>
    </location>
</feature>
<dbReference type="InterPro" id="IPR005175">
    <property type="entry name" value="PPC_dom"/>
</dbReference>
<feature type="domain" description="PPC" evidence="2">
    <location>
        <begin position="189"/>
        <end position="286"/>
    </location>
</feature>
<comment type="caution">
    <text evidence="3">The sequence shown here is derived from an EMBL/GenBank/DDBJ whole genome shotgun (WGS) entry which is preliminary data.</text>
</comment>
<evidence type="ECO:0000313" key="3">
    <source>
        <dbReference type="EMBL" id="MCS2611175.1"/>
    </source>
</evidence>
<dbReference type="EMBL" id="JAJISC010000010">
    <property type="protein sequence ID" value="MCS2611175.1"/>
    <property type="molecule type" value="Genomic_DNA"/>
</dbReference>
<gene>
    <name evidence="3" type="ORF">LLY24_17830</name>
</gene>
<evidence type="ECO:0000256" key="1">
    <source>
        <dbReference type="SAM" id="MobiDB-lite"/>
    </source>
</evidence>
<keyword evidence="4" id="KW-1185">Reference proteome</keyword>
<evidence type="ECO:0000259" key="2">
    <source>
        <dbReference type="Pfam" id="PF03479"/>
    </source>
</evidence>
<sequence length="289" mass="31004">MIPLSNRSTKAGAIHHPGTPAQHRYQAQHCYTKERDIILEGGQTLHDAIVHALEKHGITAAYLTINDAAMESLHFVMPGNDPSGAHAAWYSDTYRLSSPAKILTAGAHVGLRDGEPFLHCHGTWQHGKEPIMAGHLLAPDSLLATDVTASCIAIEGAHLVVTQDEETRFSLFAPYANTNDSTSSKANAILLTLRPNQDIHEAITSIAELHEIPSAQVLGIGSLINTCFTDGIQLESHANEILILDGRLESGQLSLQALSVGIGGEQHQGELAPGCNTICVTCELLLRFP</sequence>
<dbReference type="Gene3D" id="3.30.1330.80">
    <property type="entry name" value="Hypothetical protein, similar to alpha- acetolactate decarboxylase, domain 2"/>
    <property type="match status" value="2"/>
</dbReference>
<reference evidence="3" key="1">
    <citation type="submission" date="2021-11" db="EMBL/GenBank/DDBJ databases">
        <title>Halomonas sp., isolated from a coastal aquaculture zone in Dongshan Bay.</title>
        <authorList>
            <person name="Lin W."/>
        </authorList>
    </citation>
    <scope>NUCLEOTIDE SEQUENCE</scope>
    <source>
        <strain evidence="3">Yzlin-01</strain>
    </source>
</reference>
<protein>
    <submittedName>
        <fullName evidence="3">DUF296 domain-containing protein</fullName>
    </submittedName>
</protein>